<dbReference type="CDD" id="cd16913">
    <property type="entry name" value="YkuD_like"/>
    <property type="match status" value="1"/>
</dbReference>
<dbReference type="RefSeq" id="WP_185693085.1">
    <property type="nucleotide sequence ID" value="NZ_JACHVA010000089.1"/>
</dbReference>
<keyword evidence="4" id="KW-0808">Transferase</keyword>
<sequence>MNSSPDTKDFSILIDKCLDLSTTPTPISLTVSIARQALDLYQDGALRKSFVISTSKNPPSCVENSLGTPNGLHEIVDLIGEGEPRGTVFRGRVSTGKLYWEESEEEQQKNLITTRILRLRGLEDGINSGPGVDTYDRYVYIHGTNHEDQLGHPASAGCVLLSNRDMEELFNAVDLGSKVMICA</sequence>
<dbReference type="EMBL" id="JACHVA010000089">
    <property type="protein sequence ID" value="MBC2602399.1"/>
    <property type="molecule type" value="Genomic_DNA"/>
</dbReference>
<keyword evidence="12" id="KW-1185">Reference proteome</keyword>
<dbReference type="GO" id="GO:0018104">
    <property type="term" value="P:peptidoglycan-protein cross-linking"/>
    <property type="evidence" value="ECO:0007669"/>
    <property type="project" value="TreeGrafter"/>
</dbReference>
<keyword evidence="3" id="KW-0328">Glycosyltransferase</keyword>
<feature type="domain" description="L,D-TPase catalytic" evidence="10">
    <location>
        <begin position="27"/>
        <end position="182"/>
    </location>
</feature>
<dbReference type="InterPro" id="IPR038063">
    <property type="entry name" value="Transpep_catalytic_dom"/>
</dbReference>
<evidence type="ECO:0000256" key="8">
    <source>
        <dbReference type="ARBA" id="ARBA00023316"/>
    </source>
</evidence>
<comment type="similarity">
    <text evidence="2">Belongs to the YkuD family.</text>
</comment>
<feature type="active site" description="Proton donor/acceptor" evidence="9">
    <location>
        <position position="142"/>
    </location>
</feature>
<keyword evidence="8 9" id="KW-0961">Cell wall biogenesis/degradation</keyword>
<evidence type="ECO:0000313" key="11">
    <source>
        <dbReference type="EMBL" id="MBC2602399.1"/>
    </source>
</evidence>
<evidence type="ECO:0000256" key="6">
    <source>
        <dbReference type="ARBA" id="ARBA00022960"/>
    </source>
</evidence>
<feature type="active site" description="Nucleophile" evidence="9">
    <location>
        <position position="158"/>
    </location>
</feature>
<keyword evidence="7 9" id="KW-0573">Peptidoglycan synthesis</keyword>
<evidence type="ECO:0000256" key="5">
    <source>
        <dbReference type="ARBA" id="ARBA00022801"/>
    </source>
</evidence>
<dbReference type="GO" id="GO:0071972">
    <property type="term" value="F:peptidoglycan L,D-transpeptidase activity"/>
    <property type="evidence" value="ECO:0007669"/>
    <property type="project" value="TreeGrafter"/>
</dbReference>
<evidence type="ECO:0000256" key="2">
    <source>
        <dbReference type="ARBA" id="ARBA00005992"/>
    </source>
</evidence>
<reference evidence="11 12" key="1">
    <citation type="submission" date="2020-07" db="EMBL/GenBank/DDBJ databases">
        <authorList>
            <person name="Feng X."/>
        </authorList>
    </citation>
    <scope>NUCLEOTIDE SEQUENCE [LARGE SCALE GENOMIC DNA]</scope>
    <source>
        <strain evidence="11 12">JCM14086</strain>
    </source>
</reference>
<protein>
    <submittedName>
        <fullName evidence="11">L,D-transpeptidase</fullName>
    </submittedName>
</protein>
<dbReference type="SUPFAM" id="SSF141523">
    <property type="entry name" value="L,D-transpeptidase catalytic domain-like"/>
    <property type="match status" value="1"/>
</dbReference>
<keyword evidence="6 9" id="KW-0133">Cell shape</keyword>
<dbReference type="Proteomes" id="UP000525652">
    <property type="component" value="Unassembled WGS sequence"/>
</dbReference>
<evidence type="ECO:0000259" key="10">
    <source>
        <dbReference type="PROSITE" id="PS52029"/>
    </source>
</evidence>
<evidence type="ECO:0000256" key="4">
    <source>
        <dbReference type="ARBA" id="ARBA00022679"/>
    </source>
</evidence>
<comment type="caution">
    <text evidence="11">The sequence shown here is derived from an EMBL/GenBank/DDBJ whole genome shotgun (WGS) entry which is preliminary data.</text>
</comment>
<evidence type="ECO:0000313" key="12">
    <source>
        <dbReference type="Proteomes" id="UP000525652"/>
    </source>
</evidence>
<dbReference type="UniPathway" id="UPA00219"/>
<dbReference type="GO" id="GO:0071555">
    <property type="term" value="P:cell wall organization"/>
    <property type="evidence" value="ECO:0007669"/>
    <property type="project" value="UniProtKB-UniRule"/>
</dbReference>
<dbReference type="InterPro" id="IPR050979">
    <property type="entry name" value="LD-transpeptidase"/>
</dbReference>
<dbReference type="Pfam" id="PF03734">
    <property type="entry name" value="YkuD"/>
    <property type="match status" value="1"/>
</dbReference>
<keyword evidence="5" id="KW-0378">Hydrolase</keyword>
<proteinExistence type="inferred from homology"/>
<evidence type="ECO:0000256" key="3">
    <source>
        <dbReference type="ARBA" id="ARBA00022676"/>
    </source>
</evidence>
<name>A0A7X1AYQ9_9BACT</name>
<dbReference type="InterPro" id="IPR005490">
    <property type="entry name" value="LD_TPept_cat_dom"/>
</dbReference>
<accession>A0A7X1AYQ9</accession>
<dbReference type="Gene3D" id="2.40.440.10">
    <property type="entry name" value="L,D-transpeptidase catalytic domain-like"/>
    <property type="match status" value="1"/>
</dbReference>
<dbReference type="AlphaFoldDB" id="A0A7X1AYQ9"/>
<dbReference type="GO" id="GO:0008360">
    <property type="term" value="P:regulation of cell shape"/>
    <property type="evidence" value="ECO:0007669"/>
    <property type="project" value="UniProtKB-UniRule"/>
</dbReference>
<organism evidence="11 12">
    <name type="scientific">Puniceicoccus vermicola</name>
    <dbReference type="NCBI Taxonomy" id="388746"/>
    <lineage>
        <taxon>Bacteria</taxon>
        <taxon>Pseudomonadati</taxon>
        <taxon>Verrucomicrobiota</taxon>
        <taxon>Opitutia</taxon>
        <taxon>Puniceicoccales</taxon>
        <taxon>Puniceicoccaceae</taxon>
        <taxon>Puniceicoccus</taxon>
    </lineage>
</organism>
<evidence type="ECO:0000256" key="7">
    <source>
        <dbReference type="ARBA" id="ARBA00022984"/>
    </source>
</evidence>
<gene>
    <name evidence="11" type="ORF">H5P30_11480</name>
</gene>
<dbReference type="PROSITE" id="PS52029">
    <property type="entry name" value="LD_TPASE"/>
    <property type="match status" value="1"/>
</dbReference>
<dbReference type="PANTHER" id="PTHR30582">
    <property type="entry name" value="L,D-TRANSPEPTIDASE"/>
    <property type="match status" value="1"/>
</dbReference>
<comment type="pathway">
    <text evidence="1 9">Cell wall biogenesis; peptidoglycan biosynthesis.</text>
</comment>
<dbReference type="GO" id="GO:0005576">
    <property type="term" value="C:extracellular region"/>
    <property type="evidence" value="ECO:0007669"/>
    <property type="project" value="TreeGrafter"/>
</dbReference>
<evidence type="ECO:0000256" key="9">
    <source>
        <dbReference type="PROSITE-ProRule" id="PRU01373"/>
    </source>
</evidence>
<dbReference type="PANTHER" id="PTHR30582:SF24">
    <property type="entry name" value="L,D-TRANSPEPTIDASE ERFK_SRFK-RELATED"/>
    <property type="match status" value="1"/>
</dbReference>
<dbReference type="GO" id="GO:0016757">
    <property type="term" value="F:glycosyltransferase activity"/>
    <property type="evidence" value="ECO:0007669"/>
    <property type="project" value="UniProtKB-KW"/>
</dbReference>
<evidence type="ECO:0000256" key="1">
    <source>
        <dbReference type="ARBA" id="ARBA00004752"/>
    </source>
</evidence>